<evidence type="ECO:0000313" key="2">
    <source>
        <dbReference type="EMBL" id="GGU65746.1"/>
    </source>
</evidence>
<dbReference type="EMBL" id="BMRP01000010">
    <property type="protein sequence ID" value="GGU65746.1"/>
    <property type="molecule type" value="Genomic_DNA"/>
</dbReference>
<evidence type="ECO:0000256" key="1">
    <source>
        <dbReference type="SAM" id="MobiDB-lite"/>
    </source>
</evidence>
<organism evidence="2 3">
    <name type="scientific">Streptomyces albospinus</name>
    <dbReference type="NCBI Taxonomy" id="285515"/>
    <lineage>
        <taxon>Bacteria</taxon>
        <taxon>Bacillati</taxon>
        <taxon>Actinomycetota</taxon>
        <taxon>Actinomycetes</taxon>
        <taxon>Kitasatosporales</taxon>
        <taxon>Streptomycetaceae</taxon>
        <taxon>Streptomyces</taxon>
    </lineage>
</organism>
<sequence>MSASVTGAAGRGACPRIARTPLVDRSHPEELAVGVAPAFMAAVPAPAAPVAEAPAVRTRETAAEGDRRALAVHRALPSV</sequence>
<dbReference type="Proteomes" id="UP000654471">
    <property type="component" value="Unassembled WGS sequence"/>
</dbReference>
<proteinExistence type="predicted"/>
<keyword evidence="3" id="KW-1185">Reference proteome</keyword>
<feature type="region of interest" description="Disordered" evidence="1">
    <location>
        <begin position="1"/>
        <end position="21"/>
    </location>
</feature>
<accession>A0ABQ2V2S0</accession>
<evidence type="ECO:0000313" key="3">
    <source>
        <dbReference type="Proteomes" id="UP000654471"/>
    </source>
</evidence>
<comment type="caution">
    <text evidence="2">The sequence shown here is derived from an EMBL/GenBank/DDBJ whole genome shotgun (WGS) entry which is preliminary data.</text>
</comment>
<gene>
    <name evidence="2" type="ORF">GCM10010211_33710</name>
</gene>
<name>A0ABQ2V2S0_9ACTN</name>
<protein>
    <submittedName>
        <fullName evidence="2">Uncharacterized protein</fullName>
    </submittedName>
</protein>
<reference evidence="3" key="1">
    <citation type="journal article" date="2019" name="Int. J. Syst. Evol. Microbiol.">
        <title>The Global Catalogue of Microorganisms (GCM) 10K type strain sequencing project: providing services to taxonomists for standard genome sequencing and annotation.</title>
        <authorList>
            <consortium name="The Broad Institute Genomics Platform"/>
            <consortium name="The Broad Institute Genome Sequencing Center for Infectious Disease"/>
            <person name="Wu L."/>
            <person name="Ma J."/>
        </authorList>
    </citation>
    <scope>NUCLEOTIDE SEQUENCE [LARGE SCALE GENOMIC DNA]</scope>
    <source>
        <strain evidence="3">JCM 3399</strain>
    </source>
</reference>